<comment type="caution">
    <text evidence="2">The sequence shown here is derived from an EMBL/GenBank/DDBJ whole genome shotgun (WGS) entry which is preliminary data.</text>
</comment>
<feature type="region of interest" description="Disordered" evidence="1">
    <location>
        <begin position="1"/>
        <end position="36"/>
    </location>
</feature>
<name>A0ABR2D3U7_9ROSI</name>
<keyword evidence="3" id="KW-1185">Reference proteome</keyword>
<evidence type="ECO:0000313" key="3">
    <source>
        <dbReference type="Proteomes" id="UP001472677"/>
    </source>
</evidence>
<reference evidence="2 3" key="1">
    <citation type="journal article" date="2024" name="G3 (Bethesda)">
        <title>Genome assembly of Hibiscus sabdariffa L. provides insights into metabolisms of medicinal natural products.</title>
        <authorList>
            <person name="Kim T."/>
        </authorList>
    </citation>
    <scope>NUCLEOTIDE SEQUENCE [LARGE SCALE GENOMIC DNA]</scope>
    <source>
        <strain evidence="2">TK-2024</strain>
        <tissue evidence="2">Old leaves</tissue>
    </source>
</reference>
<organism evidence="2 3">
    <name type="scientific">Hibiscus sabdariffa</name>
    <name type="common">roselle</name>
    <dbReference type="NCBI Taxonomy" id="183260"/>
    <lineage>
        <taxon>Eukaryota</taxon>
        <taxon>Viridiplantae</taxon>
        <taxon>Streptophyta</taxon>
        <taxon>Embryophyta</taxon>
        <taxon>Tracheophyta</taxon>
        <taxon>Spermatophyta</taxon>
        <taxon>Magnoliopsida</taxon>
        <taxon>eudicotyledons</taxon>
        <taxon>Gunneridae</taxon>
        <taxon>Pentapetalae</taxon>
        <taxon>rosids</taxon>
        <taxon>malvids</taxon>
        <taxon>Malvales</taxon>
        <taxon>Malvaceae</taxon>
        <taxon>Malvoideae</taxon>
        <taxon>Hibiscus</taxon>
    </lineage>
</organism>
<sequence length="116" mass="13131">MYKGVNVPDATGLSSLLERERKRSFPSSRNHIRREHKAYRQTFESSLIPTASTLITNRQHRYIEAQLPLPFYFPNQVSTTNAPKSGPKIMWPWGDGLPPSTSIADMMGKVKVGNDE</sequence>
<accession>A0ABR2D3U7</accession>
<gene>
    <name evidence="2" type="ORF">V6N12_060232</name>
</gene>
<evidence type="ECO:0000256" key="1">
    <source>
        <dbReference type="SAM" id="MobiDB-lite"/>
    </source>
</evidence>
<dbReference type="EMBL" id="JBBPBM010000036">
    <property type="protein sequence ID" value="KAK8529451.1"/>
    <property type="molecule type" value="Genomic_DNA"/>
</dbReference>
<protein>
    <submittedName>
        <fullName evidence="2">Uncharacterized protein</fullName>
    </submittedName>
</protein>
<dbReference type="Proteomes" id="UP001472677">
    <property type="component" value="Unassembled WGS sequence"/>
</dbReference>
<evidence type="ECO:0000313" key="2">
    <source>
        <dbReference type="EMBL" id="KAK8529451.1"/>
    </source>
</evidence>
<proteinExistence type="predicted"/>